<dbReference type="PANTHER" id="PTHR22617:SF23">
    <property type="entry name" value="CHEMOTAXIS PROTEIN CHEW"/>
    <property type="match status" value="1"/>
</dbReference>
<dbReference type="Gene3D" id="2.40.50.180">
    <property type="entry name" value="CheA-289, Domain 4"/>
    <property type="match status" value="1"/>
</dbReference>
<sequence length="150" mass="16994">MQLLTFMLGEVKYGIPIEHVQSIEERVQVVGIPKTLPCVKGIMNLHGNIIPIYSLAEKFGYRRENIQNIVVVDVNGMAIGFEVTKVDEILEVGNDHVQPMPQMISNSEKFMTNVADYDKKLIVLLNVDELLETDEQNNIKELLKEEKTPA</sequence>
<dbReference type="InterPro" id="IPR036061">
    <property type="entry name" value="CheW-like_dom_sf"/>
</dbReference>
<dbReference type="InterPro" id="IPR039315">
    <property type="entry name" value="CheW"/>
</dbReference>
<protein>
    <submittedName>
        <fullName evidence="2">Chemotaxis protein CheW</fullName>
    </submittedName>
</protein>
<dbReference type="Proteomes" id="UP000621540">
    <property type="component" value="Unassembled WGS sequence"/>
</dbReference>
<dbReference type="InterPro" id="IPR002545">
    <property type="entry name" value="CheW-lke_dom"/>
</dbReference>
<evidence type="ECO:0000259" key="1">
    <source>
        <dbReference type="PROSITE" id="PS50851"/>
    </source>
</evidence>
<dbReference type="RefSeq" id="WP_022514450.1">
    <property type="nucleotide sequence ID" value="NZ_JACOQH010000007.1"/>
</dbReference>
<evidence type="ECO:0000313" key="3">
    <source>
        <dbReference type="Proteomes" id="UP000621540"/>
    </source>
</evidence>
<feature type="domain" description="CheW-like" evidence="1">
    <location>
        <begin position="1"/>
        <end position="136"/>
    </location>
</feature>
<comment type="caution">
    <text evidence="2">The sequence shown here is derived from an EMBL/GenBank/DDBJ whole genome shotgun (WGS) entry which is preliminary data.</text>
</comment>
<organism evidence="2 3">
    <name type="scientific">Roseburia yibonii</name>
    <dbReference type="NCBI Taxonomy" id="2763063"/>
    <lineage>
        <taxon>Bacteria</taxon>
        <taxon>Bacillati</taxon>
        <taxon>Bacillota</taxon>
        <taxon>Clostridia</taxon>
        <taxon>Lachnospirales</taxon>
        <taxon>Lachnospiraceae</taxon>
        <taxon>Roseburia</taxon>
    </lineage>
</organism>
<evidence type="ECO:0000313" key="2">
    <source>
        <dbReference type="EMBL" id="MBC5754317.1"/>
    </source>
</evidence>
<dbReference type="SUPFAM" id="SSF50341">
    <property type="entry name" value="CheW-like"/>
    <property type="match status" value="1"/>
</dbReference>
<dbReference type="SMART" id="SM00260">
    <property type="entry name" value="CheW"/>
    <property type="match status" value="1"/>
</dbReference>
<accession>A0ABR7IBM0</accession>
<dbReference type="Pfam" id="PF01584">
    <property type="entry name" value="CheW"/>
    <property type="match status" value="1"/>
</dbReference>
<dbReference type="EMBL" id="JACOQH010000007">
    <property type="protein sequence ID" value="MBC5754317.1"/>
    <property type="molecule type" value="Genomic_DNA"/>
</dbReference>
<dbReference type="PROSITE" id="PS50851">
    <property type="entry name" value="CHEW"/>
    <property type="match status" value="1"/>
</dbReference>
<dbReference type="Gene3D" id="2.30.30.40">
    <property type="entry name" value="SH3 Domains"/>
    <property type="match status" value="1"/>
</dbReference>
<keyword evidence="3" id="KW-1185">Reference proteome</keyword>
<name>A0ABR7IBM0_9FIRM</name>
<reference evidence="2 3" key="1">
    <citation type="submission" date="2020-08" db="EMBL/GenBank/DDBJ databases">
        <title>Genome public.</title>
        <authorList>
            <person name="Liu C."/>
            <person name="Sun Q."/>
        </authorList>
    </citation>
    <scope>NUCLEOTIDE SEQUENCE [LARGE SCALE GENOMIC DNA]</scope>
    <source>
        <strain evidence="2 3">BX0805</strain>
    </source>
</reference>
<gene>
    <name evidence="2" type="ORF">H8Z76_09910</name>
</gene>
<dbReference type="PANTHER" id="PTHR22617">
    <property type="entry name" value="CHEMOTAXIS SENSOR HISTIDINE KINASE-RELATED"/>
    <property type="match status" value="1"/>
</dbReference>
<proteinExistence type="predicted"/>